<dbReference type="EMBL" id="UZAU01000455">
    <property type="status" value="NOT_ANNOTATED_CDS"/>
    <property type="molecule type" value="Genomic_DNA"/>
</dbReference>
<reference evidence="1" key="2">
    <citation type="submission" date="2021-03" db="UniProtKB">
        <authorList>
            <consortium name="EnsemblPlants"/>
        </authorList>
    </citation>
    <scope>IDENTIFICATION</scope>
</reference>
<evidence type="ECO:0000313" key="2">
    <source>
        <dbReference type="Proteomes" id="UP000596661"/>
    </source>
</evidence>
<accession>A0A803PRU7</accession>
<evidence type="ECO:0008006" key="3">
    <source>
        <dbReference type="Google" id="ProtNLM"/>
    </source>
</evidence>
<proteinExistence type="predicted"/>
<dbReference type="Proteomes" id="UP000596661">
    <property type="component" value="Chromosome 5"/>
</dbReference>
<dbReference type="Gramene" id="evm.model.05.776">
    <property type="protein sequence ID" value="cds.evm.model.05.776"/>
    <property type="gene ID" value="evm.TU.05.776"/>
</dbReference>
<reference evidence="1" key="1">
    <citation type="submission" date="2018-11" db="EMBL/GenBank/DDBJ databases">
        <authorList>
            <person name="Grassa J C."/>
        </authorList>
    </citation>
    <scope>NUCLEOTIDE SEQUENCE [LARGE SCALE GENOMIC DNA]</scope>
</reference>
<dbReference type="EnsemblPlants" id="evm.model.05.776">
    <property type="protein sequence ID" value="cds.evm.model.05.776"/>
    <property type="gene ID" value="evm.TU.05.776"/>
</dbReference>
<dbReference type="AlphaFoldDB" id="A0A803PRU7"/>
<evidence type="ECO:0000313" key="1">
    <source>
        <dbReference type="EnsemblPlants" id="cds.evm.model.05.776"/>
    </source>
</evidence>
<sequence>MAKDIHVEVIDEELLELFEDITLEEVVSNKACVGKVIGWKDMPASVVKKILTGVWQRLEPWRMKKCDEGVLEFFFEDEDDCSYVLENRPWLVNGVVLNLKPLHVDSTRCVSNENAPTIAKKVGPFIKADSKSKDELDKVCQALTAMMFPATSNAIQMYGIWIKSETGWSNCFNHARKGRTMLLTDNEGAGQSTALGKPGSNVAKKMLTTTATMSYPTDNRGTIDTCRRRNFEKYGNVGNAGSTENEVAIENVINMEITVPNFSIGSEVLDFPGPDFASFDANNELIPDIGPLIAQSLEIPHNWVCLSQKPHMFPEPTPIGWPNHDPEAQQIFLKLYGPDYLNLYKAQQSLLSNPPNLSEMIIHLLDNNKKCKAHTWLQPYPSSPSQNFTPNAAVVTEIGSTSEAPSDVQKFVIGAGDKDVELSRRA</sequence>
<protein>
    <recommendedName>
        <fullName evidence="3">DUF4283 domain-containing protein</fullName>
    </recommendedName>
</protein>
<keyword evidence="2" id="KW-1185">Reference proteome</keyword>
<organism evidence="1 2">
    <name type="scientific">Cannabis sativa</name>
    <name type="common">Hemp</name>
    <name type="synonym">Marijuana</name>
    <dbReference type="NCBI Taxonomy" id="3483"/>
    <lineage>
        <taxon>Eukaryota</taxon>
        <taxon>Viridiplantae</taxon>
        <taxon>Streptophyta</taxon>
        <taxon>Embryophyta</taxon>
        <taxon>Tracheophyta</taxon>
        <taxon>Spermatophyta</taxon>
        <taxon>Magnoliopsida</taxon>
        <taxon>eudicotyledons</taxon>
        <taxon>Gunneridae</taxon>
        <taxon>Pentapetalae</taxon>
        <taxon>rosids</taxon>
        <taxon>fabids</taxon>
        <taxon>Rosales</taxon>
        <taxon>Cannabaceae</taxon>
        <taxon>Cannabis</taxon>
    </lineage>
</organism>
<name>A0A803PRU7_CANSA</name>